<accession>A0A8J2VEK2</accession>
<dbReference type="Proteomes" id="UP000625210">
    <property type="component" value="Unassembled WGS sequence"/>
</dbReference>
<comment type="caution">
    <text evidence="2">The sequence shown here is derived from an EMBL/GenBank/DDBJ whole genome shotgun (WGS) entry which is preliminary data.</text>
</comment>
<evidence type="ECO:0000313" key="2">
    <source>
        <dbReference type="EMBL" id="GGE11248.1"/>
    </source>
</evidence>
<gene>
    <name evidence="2" type="ORF">GCM10011571_10720</name>
</gene>
<dbReference type="EMBL" id="BMHQ01000003">
    <property type="protein sequence ID" value="GGE11248.1"/>
    <property type="molecule type" value="Genomic_DNA"/>
</dbReference>
<reference evidence="2" key="1">
    <citation type="journal article" date="2014" name="Int. J. Syst. Evol. Microbiol.">
        <title>Complete genome sequence of Corynebacterium casei LMG S-19264T (=DSM 44701T), isolated from a smear-ripened cheese.</title>
        <authorList>
            <consortium name="US DOE Joint Genome Institute (JGI-PGF)"/>
            <person name="Walter F."/>
            <person name="Albersmeier A."/>
            <person name="Kalinowski J."/>
            <person name="Ruckert C."/>
        </authorList>
    </citation>
    <scope>NUCLEOTIDE SEQUENCE</scope>
    <source>
        <strain evidence="2">CGMCC 1.15179</strain>
    </source>
</reference>
<evidence type="ECO:0000256" key="1">
    <source>
        <dbReference type="SAM" id="MobiDB-lite"/>
    </source>
</evidence>
<name>A0A8J2VEK2_9BACL</name>
<feature type="compositionally biased region" description="Basic residues" evidence="1">
    <location>
        <begin position="11"/>
        <end position="22"/>
    </location>
</feature>
<organism evidence="2 3">
    <name type="scientific">Marinithermofilum abyssi</name>
    <dbReference type="NCBI Taxonomy" id="1571185"/>
    <lineage>
        <taxon>Bacteria</taxon>
        <taxon>Bacillati</taxon>
        <taxon>Bacillota</taxon>
        <taxon>Bacilli</taxon>
        <taxon>Bacillales</taxon>
        <taxon>Thermoactinomycetaceae</taxon>
        <taxon>Marinithermofilum</taxon>
    </lineage>
</organism>
<protein>
    <submittedName>
        <fullName evidence="2">Uncharacterized protein</fullName>
    </submittedName>
</protein>
<keyword evidence="3" id="KW-1185">Reference proteome</keyword>
<feature type="compositionally biased region" description="Low complexity" evidence="1">
    <location>
        <begin position="1"/>
        <end position="10"/>
    </location>
</feature>
<reference evidence="2" key="2">
    <citation type="submission" date="2020-09" db="EMBL/GenBank/DDBJ databases">
        <authorList>
            <person name="Sun Q."/>
            <person name="Zhou Y."/>
        </authorList>
    </citation>
    <scope>NUCLEOTIDE SEQUENCE</scope>
    <source>
        <strain evidence="2">CGMCC 1.15179</strain>
    </source>
</reference>
<sequence>MNRSPVSPGIRRSRPSRPRKRAAASQQPNLNTPNLANIISSFLTFRSTVKDLSTSLQRLENIMDNTYQMFELAHSFLDKKNNPRRRRSPLRLIKPSNEEEIPRLNLPPLEREPGMSNSQYSRFLEGIDFAQVLKLLQTPLVQQILSRIIQGASTSDTAIRRQKQG</sequence>
<dbReference type="AlphaFoldDB" id="A0A8J2VEK2"/>
<feature type="region of interest" description="Disordered" evidence="1">
    <location>
        <begin position="1"/>
        <end position="32"/>
    </location>
</feature>
<proteinExistence type="predicted"/>
<evidence type="ECO:0000313" key="3">
    <source>
        <dbReference type="Proteomes" id="UP000625210"/>
    </source>
</evidence>